<keyword evidence="1" id="KW-0472">Membrane</keyword>
<dbReference type="InterPro" id="IPR050879">
    <property type="entry name" value="Acyltransferase_3"/>
</dbReference>
<sequence length="350" mass="38860">MTTAHVPHGRNNFDFLRFAAASTVVIGHGFWLSGHIGAEPILNFTGFTDAANIAVYVFFVISGFLITASFQRSRNPLDFLAKRALRIFPALIVSVLFSVLVVGWLATSRETGAYFSDRQTLGFFKNIFLMTRFELPGVFTGNPYPDTVNGSYWTLPYEVFMYLSLLIIGVLGLLTRSVVMATLVVLVLGNFLLLPQMGVASFVLHKVFSLGMFFFAGALLQLAGPRIPWRLDLALALCLLSLSAIVWKIAPVIHLVSLSYVIIYLAQVQVPVLHGFGRFGDYSYGLYLFNFPVQQLLMHWFPDRFSLGGFLVVSYVLTLGIAILSWHLIEAPALKFKPRRKVPTAPVAPA</sequence>
<dbReference type="Proteomes" id="UP000064137">
    <property type="component" value="Chromosome"/>
</dbReference>
<dbReference type="PANTHER" id="PTHR23028">
    <property type="entry name" value="ACETYLTRANSFERASE"/>
    <property type="match status" value="1"/>
</dbReference>
<dbReference type="PANTHER" id="PTHR23028:SF53">
    <property type="entry name" value="ACYL_TRANSF_3 DOMAIN-CONTAINING PROTEIN"/>
    <property type="match status" value="1"/>
</dbReference>
<dbReference type="EMBL" id="CP013987">
    <property type="protein sequence ID" value="ALZ86088.1"/>
    <property type="molecule type" value="Genomic_DNA"/>
</dbReference>
<dbReference type="GO" id="GO:0000271">
    <property type="term" value="P:polysaccharide biosynthetic process"/>
    <property type="evidence" value="ECO:0007669"/>
    <property type="project" value="TreeGrafter"/>
</dbReference>
<feature type="transmembrane region" description="Helical" evidence="1">
    <location>
        <begin position="84"/>
        <end position="106"/>
    </location>
</feature>
<keyword evidence="3" id="KW-0808">Transferase</keyword>
<dbReference type="AlphaFoldDB" id="A0A0U4W3V3"/>
<feature type="transmembrane region" description="Helical" evidence="1">
    <location>
        <begin position="53"/>
        <end position="72"/>
    </location>
</feature>
<dbReference type="GO" id="GO:0016020">
    <property type="term" value="C:membrane"/>
    <property type="evidence" value="ECO:0007669"/>
    <property type="project" value="TreeGrafter"/>
</dbReference>
<evidence type="ECO:0000259" key="2">
    <source>
        <dbReference type="Pfam" id="PF01757"/>
    </source>
</evidence>
<dbReference type="GO" id="GO:0016747">
    <property type="term" value="F:acyltransferase activity, transferring groups other than amino-acyl groups"/>
    <property type="evidence" value="ECO:0007669"/>
    <property type="project" value="InterPro"/>
</dbReference>
<organism evidence="3 4">
    <name type="scientific">Pseudomonas oryzihabitans</name>
    <dbReference type="NCBI Taxonomy" id="47885"/>
    <lineage>
        <taxon>Bacteria</taxon>
        <taxon>Pseudomonadati</taxon>
        <taxon>Pseudomonadota</taxon>
        <taxon>Gammaproteobacteria</taxon>
        <taxon>Pseudomonadales</taxon>
        <taxon>Pseudomonadaceae</taxon>
        <taxon>Pseudomonas</taxon>
    </lineage>
</organism>
<keyword evidence="1" id="KW-0812">Transmembrane</keyword>
<evidence type="ECO:0000256" key="1">
    <source>
        <dbReference type="SAM" id="Phobius"/>
    </source>
</evidence>
<feature type="transmembrane region" description="Helical" evidence="1">
    <location>
        <begin position="178"/>
        <end position="197"/>
    </location>
</feature>
<dbReference type="Pfam" id="PF01757">
    <property type="entry name" value="Acyl_transf_3"/>
    <property type="match status" value="1"/>
</dbReference>
<keyword evidence="1" id="KW-1133">Transmembrane helix</keyword>
<feature type="transmembrane region" description="Helical" evidence="1">
    <location>
        <begin position="15"/>
        <end position="33"/>
    </location>
</feature>
<feature type="transmembrane region" description="Helical" evidence="1">
    <location>
        <begin position="307"/>
        <end position="329"/>
    </location>
</feature>
<gene>
    <name evidence="3" type="ORF">APT59_18470</name>
</gene>
<reference evidence="3 4" key="1">
    <citation type="submission" date="2016-01" db="EMBL/GenBank/DDBJ databases">
        <title>Annotation of Pseudomonas oryzihabitans USDA-ARS-USMARC-56511.</title>
        <authorList>
            <person name="Harhay G.P."/>
            <person name="Harhay D.M."/>
            <person name="Smith T.P.L."/>
            <person name="Bono J.L."/>
            <person name="Heaton M.P."/>
            <person name="Clawson M.L."/>
            <person name="Chitko-Mckown C.G."/>
            <person name="Capik S.F."/>
            <person name="DeDonder K.D."/>
            <person name="Apley M.D."/>
            <person name="Lubbers B.V."/>
            <person name="White B.J."/>
            <person name="Larson R.L."/>
        </authorList>
    </citation>
    <scope>NUCLEOTIDE SEQUENCE [LARGE SCALE GENOMIC DNA]</scope>
    <source>
        <strain evidence="3 4">USDA-ARS-USMARC-56511</strain>
    </source>
</reference>
<feature type="transmembrane region" description="Helical" evidence="1">
    <location>
        <begin position="152"/>
        <end position="171"/>
    </location>
</feature>
<feature type="transmembrane region" description="Helical" evidence="1">
    <location>
        <begin position="203"/>
        <end position="222"/>
    </location>
</feature>
<dbReference type="KEGG" id="por:APT59_18470"/>
<protein>
    <submittedName>
        <fullName evidence="3">Acetyltransferase</fullName>
    </submittedName>
</protein>
<name>A0A0U4W3V3_9PSED</name>
<evidence type="ECO:0000313" key="4">
    <source>
        <dbReference type="Proteomes" id="UP000064137"/>
    </source>
</evidence>
<accession>A0A0U4W3V3</accession>
<dbReference type="RefSeq" id="WP_059316195.1">
    <property type="nucleotide sequence ID" value="NZ_CP013987.1"/>
</dbReference>
<dbReference type="OrthoDB" id="9767863at2"/>
<feature type="domain" description="Acyltransferase 3" evidence="2">
    <location>
        <begin position="11"/>
        <end position="325"/>
    </location>
</feature>
<evidence type="ECO:0000313" key="3">
    <source>
        <dbReference type="EMBL" id="ALZ86088.1"/>
    </source>
</evidence>
<feature type="transmembrane region" description="Helical" evidence="1">
    <location>
        <begin position="253"/>
        <end position="272"/>
    </location>
</feature>
<dbReference type="InterPro" id="IPR002656">
    <property type="entry name" value="Acyl_transf_3_dom"/>
</dbReference>
<proteinExistence type="predicted"/>